<dbReference type="EMBL" id="JAUSTO010000004">
    <property type="protein sequence ID" value="MDQ0152237.1"/>
    <property type="molecule type" value="Genomic_DNA"/>
</dbReference>
<accession>A0AAE3V9G6</accession>
<dbReference type="PROSITE" id="PS51781">
    <property type="entry name" value="SH3B"/>
    <property type="match status" value="1"/>
</dbReference>
<protein>
    <submittedName>
        <fullName evidence="4">Uncharacterized protein YgiM (DUF1202 family)</fullName>
    </submittedName>
</protein>
<evidence type="ECO:0000256" key="2">
    <source>
        <dbReference type="SAM" id="Phobius"/>
    </source>
</evidence>
<evidence type="ECO:0000313" key="4">
    <source>
        <dbReference type="EMBL" id="MDQ0152237.1"/>
    </source>
</evidence>
<dbReference type="InterPro" id="IPR025285">
    <property type="entry name" value="DUF4145"/>
</dbReference>
<feature type="domain" description="SH3b" evidence="3">
    <location>
        <begin position="193"/>
        <end position="258"/>
    </location>
</feature>
<evidence type="ECO:0000313" key="5">
    <source>
        <dbReference type="Proteomes" id="UP001241537"/>
    </source>
</evidence>
<dbReference type="Pfam" id="PF13643">
    <property type="entry name" value="DUF4145"/>
    <property type="match status" value="1"/>
</dbReference>
<dbReference type="AlphaFoldDB" id="A0AAE3V9G6"/>
<feature type="transmembrane region" description="Helical" evidence="2">
    <location>
        <begin position="141"/>
        <end position="161"/>
    </location>
</feature>
<organism evidence="4 5">
    <name type="scientific">Moryella indoligenes</name>
    <dbReference type="NCBI Taxonomy" id="371674"/>
    <lineage>
        <taxon>Bacteria</taxon>
        <taxon>Bacillati</taxon>
        <taxon>Bacillota</taxon>
        <taxon>Clostridia</taxon>
        <taxon>Lachnospirales</taxon>
        <taxon>Lachnospiraceae</taxon>
        <taxon>Moryella</taxon>
    </lineage>
</organism>
<dbReference type="InterPro" id="IPR003646">
    <property type="entry name" value="SH3-like_bac-type"/>
</dbReference>
<proteinExistence type="predicted"/>
<keyword evidence="5" id="KW-1185">Reference proteome</keyword>
<keyword evidence="2" id="KW-0812">Transmembrane</keyword>
<dbReference type="RefSeq" id="WP_307253699.1">
    <property type="nucleotide sequence ID" value="NZ_JAUSTO010000004.1"/>
</dbReference>
<dbReference type="Proteomes" id="UP001241537">
    <property type="component" value="Unassembled WGS sequence"/>
</dbReference>
<keyword evidence="2" id="KW-1133">Transmembrane helix</keyword>
<dbReference type="Gene3D" id="2.30.30.40">
    <property type="entry name" value="SH3 Domains"/>
    <property type="match status" value="1"/>
</dbReference>
<keyword evidence="2" id="KW-0472">Membrane</keyword>
<reference evidence="4" key="1">
    <citation type="submission" date="2023-07" db="EMBL/GenBank/DDBJ databases">
        <title>Genomic Encyclopedia of Type Strains, Phase IV (KMG-IV): sequencing the most valuable type-strain genomes for metagenomic binning, comparative biology and taxonomic classification.</title>
        <authorList>
            <person name="Goeker M."/>
        </authorList>
    </citation>
    <scope>NUCLEOTIDE SEQUENCE</scope>
    <source>
        <strain evidence="4">DSM 19659</strain>
    </source>
</reference>
<evidence type="ECO:0000256" key="1">
    <source>
        <dbReference type="SAM" id="MobiDB-lite"/>
    </source>
</evidence>
<dbReference type="SMART" id="SM00287">
    <property type="entry name" value="SH3b"/>
    <property type="match status" value="1"/>
</dbReference>
<feature type="region of interest" description="Disordered" evidence="1">
    <location>
        <begin position="172"/>
        <end position="194"/>
    </location>
</feature>
<dbReference type="Pfam" id="PF08239">
    <property type="entry name" value="SH3_3"/>
    <property type="match status" value="1"/>
</dbReference>
<evidence type="ECO:0000259" key="3">
    <source>
        <dbReference type="PROSITE" id="PS51781"/>
    </source>
</evidence>
<name>A0AAE3V9G6_9FIRM</name>
<sequence>MAEERKTVRELIEEGLRDTERLISQKQYNLSMIRSRQTLEYIVKSQCRRSNIPDGDLMVMIDELYRKGIISRDSCTSYHKIRILGNKAAHEGDNNAYNANNSYQLLSKEVYSYHSARPARSSSTSGRRPKRRRPRFELADLLKLLIPVLVIILVISIIRLFHPADSAKKMSSSAAETTLAEESSAPETSEAAPESVMIYTTTSALNVRSAPTTDGELLTTLPAGTVLDYVGAHSDQWAIINYNGGQAYVASQYISAAEVPADTTPTDNSAEAEPAV</sequence>
<gene>
    <name evidence="4" type="ORF">J2S20_000922</name>
</gene>
<comment type="caution">
    <text evidence="4">The sequence shown here is derived from an EMBL/GenBank/DDBJ whole genome shotgun (WGS) entry which is preliminary data.</text>
</comment>